<name>A0A0E9QBA2_ANGAN</name>
<dbReference type="EMBL" id="GBXM01094528">
    <property type="protein sequence ID" value="JAH14049.1"/>
    <property type="molecule type" value="Transcribed_RNA"/>
</dbReference>
<dbReference type="AlphaFoldDB" id="A0A0E9QBA2"/>
<organism evidence="1">
    <name type="scientific">Anguilla anguilla</name>
    <name type="common">European freshwater eel</name>
    <name type="synonym">Muraena anguilla</name>
    <dbReference type="NCBI Taxonomy" id="7936"/>
    <lineage>
        <taxon>Eukaryota</taxon>
        <taxon>Metazoa</taxon>
        <taxon>Chordata</taxon>
        <taxon>Craniata</taxon>
        <taxon>Vertebrata</taxon>
        <taxon>Euteleostomi</taxon>
        <taxon>Actinopterygii</taxon>
        <taxon>Neopterygii</taxon>
        <taxon>Teleostei</taxon>
        <taxon>Anguilliformes</taxon>
        <taxon>Anguillidae</taxon>
        <taxon>Anguilla</taxon>
    </lineage>
</organism>
<reference evidence="1" key="2">
    <citation type="journal article" date="2015" name="Fish Shellfish Immunol.">
        <title>Early steps in the European eel (Anguilla anguilla)-Vibrio vulnificus interaction in the gills: Role of the RtxA13 toxin.</title>
        <authorList>
            <person name="Callol A."/>
            <person name="Pajuelo D."/>
            <person name="Ebbesson L."/>
            <person name="Teles M."/>
            <person name="MacKenzie S."/>
            <person name="Amaro C."/>
        </authorList>
    </citation>
    <scope>NUCLEOTIDE SEQUENCE</scope>
</reference>
<protein>
    <submittedName>
        <fullName evidence="1">Uncharacterized protein</fullName>
    </submittedName>
</protein>
<reference evidence="1" key="1">
    <citation type="submission" date="2014-11" db="EMBL/GenBank/DDBJ databases">
        <authorList>
            <person name="Amaro Gonzalez C."/>
        </authorList>
    </citation>
    <scope>NUCLEOTIDE SEQUENCE</scope>
</reference>
<accession>A0A0E9QBA2</accession>
<evidence type="ECO:0000313" key="1">
    <source>
        <dbReference type="EMBL" id="JAH14049.1"/>
    </source>
</evidence>
<proteinExistence type="predicted"/>
<sequence>MVPLVTDLAVCRAAIVRTTPASKIPELHEDWILLLSIRLGSQKLHESSSVGYTT</sequence>